<comment type="caution">
    <text evidence="3">The sequence shown here is derived from an EMBL/GenBank/DDBJ whole genome shotgun (WGS) entry which is preliminary data.</text>
</comment>
<feature type="signal peptide" evidence="2">
    <location>
        <begin position="1"/>
        <end position="25"/>
    </location>
</feature>
<feature type="chain" id="PRO_5032570850" evidence="2">
    <location>
        <begin position="26"/>
        <end position="97"/>
    </location>
</feature>
<dbReference type="AlphaFoldDB" id="A0A845GHD4"/>
<dbReference type="RefSeq" id="WP_161081964.1">
    <property type="nucleotide sequence ID" value="NZ_WWCX01000001.1"/>
</dbReference>
<dbReference type="EMBL" id="WWCX01000001">
    <property type="protein sequence ID" value="MYM92706.1"/>
    <property type="molecule type" value="Genomic_DNA"/>
</dbReference>
<accession>A0A845GHD4</accession>
<evidence type="ECO:0000313" key="3">
    <source>
        <dbReference type="EMBL" id="MYM92706.1"/>
    </source>
</evidence>
<keyword evidence="1" id="KW-1133">Transmembrane helix</keyword>
<evidence type="ECO:0000256" key="1">
    <source>
        <dbReference type="SAM" id="Phobius"/>
    </source>
</evidence>
<keyword evidence="1" id="KW-0812">Transmembrane</keyword>
<sequence length="97" mass="9677">MSKKTVRTAGVVMGLALLAPGLAMAGSGGTEFTEVYDLLSGWAKGTLGKIIALAIFIVGLAAGIVRQSVVAAVAGIAGAMIMNYGPSVIENIVTAVI</sequence>
<keyword evidence="2" id="KW-0732">Signal</keyword>
<protein>
    <submittedName>
        <fullName evidence="3">Pili assembly chaperone</fullName>
    </submittedName>
</protein>
<feature type="transmembrane region" description="Helical" evidence="1">
    <location>
        <begin position="41"/>
        <end position="62"/>
    </location>
</feature>
<dbReference type="Proteomes" id="UP000447355">
    <property type="component" value="Unassembled WGS sequence"/>
</dbReference>
<dbReference type="InterPro" id="IPR059173">
    <property type="entry name" value="TraA_dom"/>
</dbReference>
<organism evidence="3 4">
    <name type="scientific">Duganella vulcania</name>
    <dbReference type="NCBI Taxonomy" id="2692166"/>
    <lineage>
        <taxon>Bacteria</taxon>
        <taxon>Pseudomonadati</taxon>
        <taxon>Pseudomonadota</taxon>
        <taxon>Betaproteobacteria</taxon>
        <taxon>Burkholderiales</taxon>
        <taxon>Oxalobacteraceae</taxon>
        <taxon>Telluria group</taxon>
        <taxon>Duganella</taxon>
    </lineage>
</organism>
<gene>
    <name evidence="3" type="ORF">GTP90_02390</name>
</gene>
<keyword evidence="1" id="KW-0472">Membrane</keyword>
<name>A0A845GHD4_9BURK</name>
<reference evidence="3" key="1">
    <citation type="submission" date="2019-12" db="EMBL/GenBank/DDBJ databases">
        <title>Novel species isolated from a subtropical stream in China.</title>
        <authorList>
            <person name="Lu H."/>
        </authorList>
    </citation>
    <scope>NUCLEOTIDE SEQUENCE [LARGE SCALE GENOMIC DNA]</scope>
    <source>
        <strain evidence="3">FT81W</strain>
    </source>
</reference>
<proteinExistence type="predicted"/>
<feature type="transmembrane region" description="Helical" evidence="1">
    <location>
        <begin position="69"/>
        <end position="89"/>
    </location>
</feature>
<dbReference type="NCBIfam" id="NF041281">
    <property type="entry name" value="TraA_gammapb"/>
    <property type="match status" value="1"/>
</dbReference>
<evidence type="ECO:0000256" key="2">
    <source>
        <dbReference type="SAM" id="SignalP"/>
    </source>
</evidence>
<evidence type="ECO:0000313" key="4">
    <source>
        <dbReference type="Proteomes" id="UP000447355"/>
    </source>
</evidence>